<keyword evidence="2" id="KW-1185">Reference proteome</keyword>
<comment type="caution">
    <text evidence="1">The sequence shown here is derived from an EMBL/GenBank/DDBJ whole genome shotgun (WGS) entry which is preliminary data.</text>
</comment>
<evidence type="ECO:0000313" key="1">
    <source>
        <dbReference type="EMBL" id="MFD1736250.1"/>
    </source>
</evidence>
<name>A0ABW4LM36_9BACI</name>
<dbReference type="RefSeq" id="WP_377927397.1">
    <property type="nucleotide sequence ID" value="NZ_JBHUEM010000005.1"/>
</dbReference>
<evidence type="ECO:0000313" key="2">
    <source>
        <dbReference type="Proteomes" id="UP001597214"/>
    </source>
</evidence>
<gene>
    <name evidence="1" type="ORF">ACFSCX_06685</name>
</gene>
<dbReference type="EMBL" id="JBHUEM010000005">
    <property type="protein sequence ID" value="MFD1736250.1"/>
    <property type="molecule type" value="Genomic_DNA"/>
</dbReference>
<proteinExistence type="predicted"/>
<protein>
    <submittedName>
        <fullName evidence="1">Uncharacterized protein</fullName>
    </submittedName>
</protein>
<sequence>MKKASLSCILFLSICILTFVSYKGVIGKAYAQLTTIIVTIIIHMTRMSTESHLRQEIYMEILDTYRGWIELDVKNIVNKYLSGSPNYGLQ</sequence>
<accession>A0ABW4LM36</accession>
<organism evidence="1 2">
    <name type="scientific">Bacillus salitolerans</name>
    <dbReference type="NCBI Taxonomy" id="1437434"/>
    <lineage>
        <taxon>Bacteria</taxon>
        <taxon>Bacillati</taxon>
        <taxon>Bacillota</taxon>
        <taxon>Bacilli</taxon>
        <taxon>Bacillales</taxon>
        <taxon>Bacillaceae</taxon>
        <taxon>Bacillus</taxon>
    </lineage>
</organism>
<reference evidence="2" key="1">
    <citation type="journal article" date="2019" name="Int. J. Syst. Evol. Microbiol.">
        <title>The Global Catalogue of Microorganisms (GCM) 10K type strain sequencing project: providing services to taxonomists for standard genome sequencing and annotation.</title>
        <authorList>
            <consortium name="The Broad Institute Genomics Platform"/>
            <consortium name="The Broad Institute Genome Sequencing Center for Infectious Disease"/>
            <person name="Wu L."/>
            <person name="Ma J."/>
        </authorList>
    </citation>
    <scope>NUCLEOTIDE SEQUENCE [LARGE SCALE GENOMIC DNA]</scope>
    <source>
        <strain evidence="2">CCUG 49339</strain>
    </source>
</reference>
<dbReference type="Proteomes" id="UP001597214">
    <property type="component" value="Unassembled WGS sequence"/>
</dbReference>